<reference evidence="1" key="1">
    <citation type="journal article" date="2015" name="Nature">
        <title>Complex archaea that bridge the gap between prokaryotes and eukaryotes.</title>
        <authorList>
            <person name="Spang A."/>
            <person name="Saw J.H."/>
            <person name="Jorgensen S.L."/>
            <person name="Zaremba-Niedzwiedzka K."/>
            <person name="Martijn J."/>
            <person name="Lind A.E."/>
            <person name="van Eijk R."/>
            <person name="Schleper C."/>
            <person name="Guy L."/>
            <person name="Ettema T.J."/>
        </authorList>
    </citation>
    <scope>NUCLEOTIDE SEQUENCE</scope>
</reference>
<organism evidence="1">
    <name type="scientific">marine sediment metagenome</name>
    <dbReference type="NCBI Taxonomy" id="412755"/>
    <lineage>
        <taxon>unclassified sequences</taxon>
        <taxon>metagenomes</taxon>
        <taxon>ecological metagenomes</taxon>
    </lineage>
</organism>
<evidence type="ECO:0008006" key="2">
    <source>
        <dbReference type="Google" id="ProtNLM"/>
    </source>
</evidence>
<protein>
    <recommendedName>
        <fullName evidence="2">Phage ABA sandwich domain-containing protein</fullName>
    </recommendedName>
</protein>
<name>A0A0F9DD41_9ZZZZ</name>
<comment type="caution">
    <text evidence="1">The sequence shown here is derived from an EMBL/GenBank/DDBJ whole genome shotgun (WGS) entry which is preliminary data.</text>
</comment>
<dbReference type="EMBL" id="LAZR01032177">
    <property type="protein sequence ID" value="KKL51636.1"/>
    <property type="molecule type" value="Genomic_DNA"/>
</dbReference>
<sequence>MELNKKLAEWAGFKYIYQATNGGWYYYEYQGGEPKPIPNFTESLDACFKHLEPELYRRGYRYQLTRLQDGHRMYIYKFRKGWGEPFISSLQETASLAFCDAVEKLIEAEDGN</sequence>
<dbReference type="AlphaFoldDB" id="A0A0F9DD41"/>
<accession>A0A0F9DD41</accession>
<evidence type="ECO:0000313" key="1">
    <source>
        <dbReference type="EMBL" id="KKL51636.1"/>
    </source>
</evidence>
<gene>
    <name evidence="1" type="ORF">LCGC14_2293490</name>
</gene>
<proteinExistence type="predicted"/>